<feature type="binding site" evidence="3">
    <location>
        <position position="302"/>
    </location>
    <ligand>
        <name>FAD</name>
        <dbReference type="ChEBI" id="CHEBI:57692"/>
    </ligand>
</feature>
<keyword evidence="2 3" id="KW-0274">FAD</keyword>
<evidence type="ECO:0000256" key="4">
    <source>
        <dbReference type="PIRSR" id="PIRSR000350-4"/>
    </source>
</evidence>
<dbReference type="SUPFAM" id="SSF55424">
    <property type="entry name" value="FAD/NAD-linked reductases, dimerisation (C-terminal) domain"/>
    <property type="match status" value="1"/>
</dbReference>
<dbReference type="Proteomes" id="UP000743107">
    <property type="component" value="Unassembled WGS sequence"/>
</dbReference>
<protein>
    <submittedName>
        <fullName evidence="7">NAD(P)/FAD-dependent oxidoreductase</fullName>
    </submittedName>
</protein>
<keyword evidence="1" id="KW-0285">Flavoprotein</keyword>
<dbReference type="PRINTS" id="PR00368">
    <property type="entry name" value="FADPNR"/>
</dbReference>
<feature type="disulfide bond" description="Redox-active" evidence="4">
    <location>
        <begin position="45"/>
        <end position="50"/>
    </location>
</feature>
<feature type="domain" description="FAD/NAD(P)-binding" evidence="5">
    <location>
        <begin position="8"/>
        <end position="319"/>
    </location>
</feature>
<reference evidence="6" key="1">
    <citation type="submission" date="2019-10" db="EMBL/GenBank/DDBJ databases">
        <authorList>
            <person name="Irmler S."/>
            <person name="Berthoud H."/>
            <person name="Roetschi A."/>
            <person name="Arias E."/>
            <person name="Shani N."/>
            <person name="Wuethrich D."/>
            <person name="Bruggmann R."/>
        </authorList>
    </citation>
    <scope>NUCLEOTIDE SEQUENCE</scope>
    <source>
        <strain evidence="6">FAM13073</strain>
    </source>
</reference>
<reference evidence="7" key="4">
    <citation type="submission" date="2020-11" db="EMBL/GenBank/DDBJ databases">
        <title>Antibiotic susceptibility profiles of Pediococcus pentosaceus from various origins and their implications for the safety assessment of strains with food-technology applications.</title>
        <authorList>
            <person name="Shani N."/>
            <person name="Oberhaensli S."/>
            <person name="Arias E."/>
        </authorList>
    </citation>
    <scope>NUCLEOTIDE SEQUENCE</scope>
    <source>
        <strain evidence="7">FAM 19164</strain>
    </source>
</reference>
<dbReference type="PANTHER" id="PTHR43014:SF5">
    <property type="entry name" value="GLUTATHIONE REDUCTASE (NADPH)"/>
    <property type="match status" value="1"/>
</dbReference>
<keyword evidence="8" id="KW-1185">Reference proteome</keyword>
<dbReference type="SUPFAM" id="SSF51905">
    <property type="entry name" value="FAD/NAD(P)-binding domain"/>
    <property type="match status" value="1"/>
</dbReference>
<evidence type="ECO:0000256" key="2">
    <source>
        <dbReference type="ARBA" id="ARBA00022827"/>
    </source>
</evidence>
<evidence type="ECO:0000313" key="7">
    <source>
        <dbReference type="EMBL" id="MBF7127171.1"/>
    </source>
</evidence>
<reference evidence="8" key="3">
    <citation type="submission" date="2020-03" db="EMBL/GenBank/DDBJ databases">
        <title>SpeciesPrimer: A bioinformatics pipeline dedicated to the design of qPCR primers for the quantification of bacterial species.</title>
        <authorList>
            <person name="Dreier M."/>
            <person name="Berthoud H."/>
            <person name="Shani N."/>
            <person name="Wechsler D."/>
            <person name="Junier P."/>
        </authorList>
    </citation>
    <scope>NUCLEOTIDE SEQUENCE [LARGE SCALE GENOMIC DNA]</scope>
    <source>
        <strain evidence="8">FAM13073</strain>
    </source>
</reference>
<dbReference type="AlphaFoldDB" id="A0A6L5A2A5"/>
<dbReference type="PANTHER" id="PTHR43014">
    <property type="entry name" value="MERCURIC REDUCTASE"/>
    <property type="match status" value="1"/>
</dbReference>
<evidence type="ECO:0000313" key="6">
    <source>
        <dbReference type="EMBL" id="KAF0413869.1"/>
    </source>
</evidence>
<organism evidence="7 9">
    <name type="scientific">Pediococcus pentosaceus</name>
    <dbReference type="NCBI Taxonomy" id="1255"/>
    <lineage>
        <taxon>Bacteria</taxon>
        <taxon>Bacillati</taxon>
        <taxon>Bacillota</taxon>
        <taxon>Bacilli</taxon>
        <taxon>Lactobacillales</taxon>
        <taxon>Lactobacillaceae</taxon>
        <taxon>Pediococcus</taxon>
    </lineage>
</organism>
<reference evidence="6" key="2">
    <citation type="submission" date="2019-12" db="EMBL/GenBank/DDBJ databases">
        <title>SpeciesPrimer: A bioinformatics pipeline dedicated to the design of qPCR primers for the quantification of bacterial species.</title>
        <authorList>
            <person name="Dreier M."/>
            <person name="Berthoud H."/>
            <person name="Shani N."/>
            <person name="Wechsler D."/>
            <person name="Junier P."/>
        </authorList>
    </citation>
    <scope>NUCLEOTIDE SEQUENCE</scope>
    <source>
        <strain evidence="6">FAM13073</strain>
    </source>
</reference>
<accession>A0A6L5A2A5</accession>
<feature type="binding site" evidence="3">
    <location>
        <begin position="174"/>
        <end position="181"/>
    </location>
    <ligand>
        <name>NAD(+)</name>
        <dbReference type="ChEBI" id="CHEBI:57540"/>
    </ligand>
</feature>
<dbReference type="PRINTS" id="PR00411">
    <property type="entry name" value="PNDRDTASEI"/>
</dbReference>
<dbReference type="GO" id="GO:0000166">
    <property type="term" value="F:nucleotide binding"/>
    <property type="evidence" value="ECO:0007669"/>
    <property type="project" value="UniProtKB-KW"/>
</dbReference>
<proteinExistence type="predicted"/>
<comment type="cofactor">
    <cofactor evidence="3">
        <name>FAD</name>
        <dbReference type="ChEBI" id="CHEBI:57692"/>
    </cofactor>
    <text evidence="3">Binds 1 FAD per subunit.</text>
</comment>
<sequence length="440" mass="48203">MMKISETYDVAIVGSGQASWNLAIPLAKQGQKVVMLENDIWGGTCPNRGCDPKKLMSQVALNYYQAKLQASKGLGTISSFDWHALSKFKHQTIDPLTDQLHDSFQKVGITTIKAHGHFVGDKLFANRQEIHAKKIVLALGRSAVIPNILGNELLKTSTDFFDLEELPKKLTIIGAGYIAFELASIAQVAGSNVTIIQHNHRPLKQFPEVLVKDLVKQLETQGVKFLMDTDVESILGDSRHQIAHTSTGSRVESNVIIAAIGRQPNIHGVGLEESGIKADDKKGIIVDEYLQTTLPNVYATGDVISKSVPAITPTAISEAHYLSQLFTGEEKKPFSYPLIATAVYGIPRLAMVGDFSEGTNQKEISLDTLFSSVVSSEIGSKVYLSYKNNKLVGAAMLGLHADERINELALLIQKQMMSKDLEKIDFIFPSPQSDLFKLIS</sequence>
<dbReference type="GO" id="GO:0016491">
    <property type="term" value="F:oxidoreductase activity"/>
    <property type="evidence" value="ECO:0007669"/>
    <property type="project" value="InterPro"/>
</dbReference>
<dbReference type="InterPro" id="IPR001100">
    <property type="entry name" value="Pyr_nuc-diS_OxRdtase"/>
</dbReference>
<evidence type="ECO:0000313" key="8">
    <source>
        <dbReference type="Proteomes" id="UP000472573"/>
    </source>
</evidence>
<dbReference type="InterPro" id="IPR036188">
    <property type="entry name" value="FAD/NAD-bd_sf"/>
</dbReference>
<evidence type="ECO:0000313" key="9">
    <source>
        <dbReference type="Proteomes" id="UP000743107"/>
    </source>
</evidence>
<keyword evidence="3" id="KW-0547">Nucleotide-binding</keyword>
<evidence type="ECO:0000256" key="1">
    <source>
        <dbReference type="ARBA" id="ARBA00022630"/>
    </source>
</evidence>
<feature type="binding site" evidence="3">
    <location>
        <position position="54"/>
    </location>
    <ligand>
        <name>FAD</name>
        <dbReference type="ChEBI" id="CHEBI:57692"/>
    </ligand>
</feature>
<dbReference type="RefSeq" id="WP_138428172.1">
    <property type="nucleotide sequence ID" value="NZ_JABJXG010000015.1"/>
</dbReference>
<keyword evidence="3" id="KW-0520">NAD</keyword>
<comment type="caution">
    <text evidence="7">The sequence shown here is derived from an EMBL/GenBank/DDBJ whole genome shotgun (WGS) entry which is preliminary data.</text>
</comment>
<dbReference type="PIRSF" id="PIRSF000350">
    <property type="entry name" value="Mercury_reductase_MerA"/>
    <property type="match status" value="1"/>
</dbReference>
<dbReference type="Pfam" id="PF07992">
    <property type="entry name" value="Pyr_redox_2"/>
    <property type="match status" value="1"/>
</dbReference>
<feature type="binding site" evidence="3">
    <location>
        <position position="261"/>
    </location>
    <ligand>
        <name>NAD(+)</name>
        <dbReference type="ChEBI" id="CHEBI:57540"/>
    </ligand>
</feature>
<dbReference type="Proteomes" id="UP000472573">
    <property type="component" value="Unassembled WGS sequence"/>
</dbReference>
<dbReference type="InterPro" id="IPR023753">
    <property type="entry name" value="FAD/NAD-binding_dom"/>
</dbReference>
<dbReference type="EMBL" id="WENB01000002">
    <property type="protein sequence ID" value="KAF0413869.1"/>
    <property type="molecule type" value="Genomic_DNA"/>
</dbReference>
<dbReference type="InterPro" id="IPR016156">
    <property type="entry name" value="FAD/NAD-linked_Rdtase_dimer_sf"/>
</dbReference>
<evidence type="ECO:0000256" key="3">
    <source>
        <dbReference type="PIRSR" id="PIRSR000350-3"/>
    </source>
</evidence>
<feature type="binding site" evidence="3">
    <location>
        <position position="116"/>
    </location>
    <ligand>
        <name>FAD</name>
        <dbReference type="ChEBI" id="CHEBI:57692"/>
    </ligand>
</feature>
<name>A0A6L5A2A5_PEDPE</name>
<dbReference type="Gene3D" id="3.50.50.60">
    <property type="entry name" value="FAD/NAD(P)-binding domain"/>
    <property type="match status" value="1"/>
</dbReference>
<dbReference type="EMBL" id="JADOFV010000002">
    <property type="protein sequence ID" value="MBF7127171.1"/>
    <property type="molecule type" value="Genomic_DNA"/>
</dbReference>
<evidence type="ECO:0000259" key="5">
    <source>
        <dbReference type="Pfam" id="PF07992"/>
    </source>
</evidence>
<gene>
    <name evidence="6" type="ORF">GBO79_03065</name>
    <name evidence="7" type="ORF">ITQ97_05015</name>
</gene>